<dbReference type="Gene3D" id="1.10.3730.20">
    <property type="match status" value="1"/>
</dbReference>
<dbReference type="EMBL" id="WTYU01000002">
    <property type="protein sequence ID" value="MXP15584.1"/>
    <property type="molecule type" value="Genomic_DNA"/>
</dbReference>
<keyword evidence="5 6" id="KW-0472">Membrane</keyword>
<evidence type="ECO:0000313" key="8">
    <source>
        <dbReference type="EMBL" id="MXP15584.1"/>
    </source>
</evidence>
<feature type="transmembrane region" description="Helical" evidence="6">
    <location>
        <begin position="271"/>
        <end position="288"/>
    </location>
</feature>
<evidence type="ECO:0000256" key="5">
    <source>
        <dbReference type="ARBA" id="ARBA00023136"/>
    </source>
</evidence>
<evidence type="ECO:0000313" key="9">
    <source>
        <dbReference type="Proteomes" id="UP000473531"/>
    </source>
</evidence>
<evidence type="ECO:0000259" key="7">
    <source>
        <dbReference type="Pfam" id="PF00892"/>
    </source>
</evidence>
<dbReference type="InterPro" id="IPR000620">
    <property type="entry name" value="EamA_dom"/>
</dbReference>
<dbReference type="PANTHER" id="PTHR22911:SF6">
    <property type="entry name" value="SOLUTE CARRIER FAMILY 35 MEMBER G1"/>
    <property type="match status" value="1"/>
</dbReference>
<feature type="transmembrane region" description="Helical" evidence="6">
    <location>
        <begin position="246"/>
        <end position="265"/>
    </location>
</feature>
<comment type="caution">
    <text evidence="8">The sequence shown here is derived from an EMBL/GenBank/DDBJ whole genome shotgun (WGS) entry which is preliminary data.</text>
</comment>
<feature type="domain" description="EamA" evidence="7">
    <location>
        <begin position="158"/>
        <end position="286"/>
    </location>
</feature>
<evidence type="ECO:0000256" key="3">
    <source>
        <dbReference type="ARBA" id="ARBA00022692"/>
    </source>
</evidence>
<dbReference type="SUPFAM" id="SSF103481">
    <property type="entry name" value="Multidrug resistance efflux transporter EmrE"/>
    <property type="match status" value="2"/>
</dbReference>
<keyword evidence="9" id="KW-1185">Reference proteome</keyword>
<proteinExistence type="inferred from homology"/>
<feature type="transmembrane region" description="Helical" evidence="6">
    <location>
        <begin position="74"/>
        <end position="96"/>
    </location>
</feature>
<evidence type="ECO:0000256" key="1">
    <source>
        <dbReference type="ARBA" id="ARBA00004141"/>
    </source>
</evidence>
<dbReference type="OrthoDB" id="7818056at2"/>
<accession>A0A6L7GJV0</accession>
<dbReference type="Pfam" id="PF00892">
    <property type="entry name" value="EamA"/>
    <property type="match status" value="2"/>
</dbReference>
<evidence type="ECO:0000256" key="2">
    <source>
        <dbReference type="ARBA" id="ARBA00009853"/>
    </source>
</evidence>
<organism evidence="8 9">
    <name type="scientific">Allopontixanthobacter confluentis</name>
    <dbReference type="NCBI Taxonomy" id="1849021"/>
    <lineage>
        <taxon>Bacteria</taxon>
        <taxon>Pseudomonadati</taxon>
        <taxon>Pseudomonadota</taxon>
        <taxon>Alphaproteobacteria</taxon>
        <taxon>Sphingomonadales</taxon>
        <taxon>Erythrobacteraceae</taxon>
        <taxon>Allopontixanthobacter</taxon>
    </lineage>
</organism>
<name>A0A6L7GJV0_9SPHN</name>
<feature type="transmembrane region" description="Helical" evidence="6">
    <location>
        <begin position="37"/>
        <end position="62"/>
    </location>
</feature>
<protein>
    <submittedName>
        <fullName evidence="8">EamA family transporter</fullName>
    </submittedName>
</protein>
<dbReference type="PANTHER" id="PTHR22911">
    <property type="entry name" value="ACYL-MALONYL CONDENSING ENZYME-RELATED"/>
    <property type="match status" value="1"/>
</dbReference>
<evidence type="ECO:0000256" key="4">
    <source>
        <dbReference type="ARBA" id="ARBA00022989"/>
    </source>
</evidence>
<dbReference type="InterPro" id="IPR037185">
    <property type="entry name" value="EmrE-like"/>
</dbReference>
<feature type="transmembrane region" description="Helical" evidence="6">
    <location>
        <begin position="128"/>
        <end position="145"/>
    </location>
</feature>
<comment type="subcellular location">
    <subcellularLocation>
        <location evidence="1">Membrane</location>
        <topology evidence="1">Multi-pass membrane protein</topology>
    </subcellularLocation>
</comment>
<dbReference type="GO" id="GO:0016020">
    <property type="term" value="C:membrane"/>
    <property type="evidence" value="ECO:0007669"/>
    <property type="project" value="UniProtKB-SubCell"/>
</dbReference>
<keyword evidence="4 6" id="KW-1133">Transmembrane helix</keyword>
<keyword evidence="3 6" id="KW-0812">Transmembrane</keyword>
<feature type="transmembrane region" description="Helical" evidence="6">
    <location>
        <begin position="12"/>
        <end position="31"/>
    </location>
</feature>
<feature type="transmembrane region" description="Helical" evidence="6">
    <location>
        <begin position="157"/>
        <end position="175"/>
    </location>
</feature>
<reference evidence="8 9" key="1">
    <citation type="submission" date="2019-12" db="EMBL/GenBank/DDBJ databases">
        <title>Genomic-based taxomic classification of the family Erythrobacteraceae.</title>
        <authorList>
            <person name="Xu L."/>
        </authorList>
    </citation>
    <scope>NUCLEOTIDE SEQUENCE [LARGE SCALE GENOMIC DNA]</scope>
    <source>
        <strain evidence="8 9">KCTC 52259</strain>
    </source>
</reference>
<sequence>MPDAATSTRPIIPVLTTIAGIAVFSLMDAFMKSASMAAGAYSALLVRSVIGVMLVGPAWWIGSRKWPQPAVIRLHLRRGVVIAGMALTFFFALVRLPLAEAIAMSFIAPLIALFLAAMLLGEKIQPRAIIAALLGLGGVIIIVGGRVGRERMTDDAMIGLAALFISAVLYAWNLVLQREQALVARPVEVATFQNGIVGLALLGPAPFLFSVPPQGVWGDLVAAAVLGVAASMILSWSYARAETQRLVPVEYTGFLWAVLFGWIFFREPVSPATIAGAVLIVFGCWIGTRSPAQHAPPGQGAV</sequence>
<comment type="similarity">
    <text evidence="2">Belongs to the drug/metabolite transporter (DMT) superfamily. 10 TMS drug/metabolite exporter (DME) (TC 2.A.7.3) family.</text>
</comment>
<feature type="transmembrane region" description="Helical" evidence="6">
    <location>
        <begin position="187"/>
        <end position="208"/>
    </location>
</feature>
<dbReference type="Proteomes" id="UP000473531">
    <property type="component" value="Unassembled WGS sequence"/>
</dbReference>
<feature type="transmembrane region" description="Helical" evidence="6">
    <location>
        <begin position="220"/>
        <end position="239"/>
    </location>
</feature>
<dbReference type="RefSeq" id="WP_160602083.1">
    <property type="nucleotide sequence ID" value="NZ_WTYU01000002.1"/>
</dbReference>
<evidence type="ECO:0000256" key="6">
    <source>
        <dbReference type="SAM" id="Phobius"/>
    </source>
</evidence>
<dbReference type="AlphaFoldDB" id="A0A6L7GJV0"/>
<feature type="domain" description="EamA" evidence="7">
    <location>
        <begin position="14"/>
        <end position="143"/>
    </location>
</feature>
<gene>
    <name evidence="8" type="ORF">GRI44_12560</name>
</gene>
<feature type="transmembrane region" description="Helical" evidence="6">
    <location>
        <begin position="102"/>
        <end position="121"/>
    </location>
</feature>